<dbReference type="SMART" id="SM00448">
    <property type="entry name" value="REC"/>
    <property type="match status" value="1"/>
</dbReference>
<dbReference type="PANTHER" id="PTHR44757">
    <property type="entry name" value="DIGUANYLATE CYCLASE DGCP"/>
    <property type="match status" value="1"/>
</dbReference>
<protein>
    <submittedName>
        <fullName evidence="5">EAL domain-containing protein</fullName>
    </submittedName>
</protein>
<dbReference type="PANTHER" id="PTHR44757:SF2">
    <property type="entry name" value="BIOFILM ARCHITECTURE MAINTENANCE PROTEIN MBAA"/>
    <property type="match status" value="1"/>
</dbReference>
<dbReference type="InterPro" id="IPR035919">
    <property type="entry name" value="EAL_sf"/>
</dbReference>
<dbReference type="InterPro" id="IPR043128">
    <property type="entry name" value="Rev_trsase/Diguanyl_cyclase"/>
</dbReference>
<dbReference type="Gene3D" id="3.40.50.2300">
    <property type="match status" value="1"/>
</dbReference>
<dbReference type="Proteomes" id="UP001596422">
    <property type="component" value="Unassembled WGS sequence"/>
</dbReference>
<evidence type="ECO:0000259" key="3">
    <source>
        <dbReference type="PROSITE" id="PS50883"/>
    </source>
</evidence>
<proteinExistence type="predicted"/>
<dbReference type="Pfam" id="PF00990">
    <property type="entry name" value="GGDEF"/>
    <property type="match status" value="1"/>
</dbReference>
<evidence type="ECO:0000313" key="5">
    <source>
        <dbReference type="EMBL" id="MFC6673257.1"/>
    </source>
</evidence>
<comment type="caution">
    <text evidence="5">The sequence shown here is derived from an EMBL/GenBank/DDBJ whole genome shotgun (WGS) entry which is preliminary data.</text>
</comment>
<feature type="domain" description="EAL" evidence="3">
    <location>
        <begin position="310"/>
        <end position="566"/>
    </location>
</feature>
<accession>A0ABW2A734</accession>
<dbReference type="EMBL" id="JBHSWE010000001">
    <property type="protein sequence ID" value="MFC6673257.1"/>
    <property type="molecule type" value="Genomic_DNA"/>
</dbReference>
<dbReference type="PROSITE" id="PS50883">
    <property type="entry name" value="EAL"/>
    <property type="match status" value="1"/>
</dbReference>
<dbReference type="SMART" id="SM00267">
    <property type="entry name" value="GGDEF"/>
    <property type="match status" value="1"/>
</dbReference>
<dbReference type="CDD" id="cd00156">
    <property type="entry name" value="REC"/>
    <property type="match status" value="1"/>
</dbReference>
<name>A0ABW2A734_9GAMM</name>
<keyword evidence="1" id="KW-0597">Phosphoprotein</keyword>
<organism evidence="5 6">
    <name type="scientific">Marinobacterium aestuariivivens</name>
    <dbReference type="NCBI Taxonomy" id="1698799"/>
    <lineage>
        <taxon>Bacteria</taxon>
        <taxon>Pseudomonadati</taxon>
        <taxon>Pseudomonadota</taxon>
        <taxon>Gammaproteobacteria</taxon>
        <taxon>Oceanospirillales</taxon>
        <taxon>Oceanospirillaceae</taxon>
        <taxon>Marinobacterium</taxon>
    </lineage>
</organism>
<dbReference type="InterPro" id="IPR029787">
    <property type="entry name" value="Nucleotide_cyclase"/>
</dbReference>
<dbReference type="InterPro" id="IPR001789">
    <property type="entry name" value="Sig_transdc_resp-reg_receiver"/>
</dbReference>
<evidence type="ECO:0000256" key="1">
    <source>
        <dbReference type="PROSITE-ProRule" id="PRU00169"/>
    </source>
</evidence>
<dbReference type="CDD" id="cd01948">
    <property type="entry name" value="EAL"/>
    <property type="match status" value="1"/>
</dbReference>
<dbReference type="SUPFAM" id="SSF52172">
    <property type="entry name" value="CheY-like"/>
    <property type="match status" value="1"/>
</dbReference>
<feature type="domain" description="Response regulatory" evidence="2">
    <location>
        <begin position="1"/>
        <end position="119"/>
    </location>
</feature>
<sequence length="575" mass="64196">MALIIEDTEDDVIMLVRELQHIGYKVCYRCVDNMADLIEALNDVRMGWQVVFSDFTMPAFDGLEALKLVRQHNADIPFIFVSGTLGEDKAVQAVKEGAQDYIVKGSLKRLHAAIPRELRESENRRKRREVEAQLDYLTKYDEVTSLPNRALYMRHLHQAIARGADNGRMTGIMHINLDGFREINHGFGSDAGDQLLRDVARRLTECAGPDNLVARLAGDDFAVVIPDIGDQQALNDSVQSIFTCFQGPYSVSGYDLCIGASAGVSVSPLHGDNIDQLQRSASLAMHHAKQGGGKTLELFDPKMREKMHQRTRMERALRRATEHGEFALHYQPQVDLRSGEIVAVEALIRWTDPEFGPVPPPEFIPIAEESGLILPIGQWALTEACRQHKAWVSDLGAQITPRMAINVSPFQFRQRNLPLLITSALNAHEMAPASLEIEITESALLHDQDETWRIIHTLSDAGIRISLDDFGTGYSSLSYLKRFPVDALKIDREFVEDLPQGKDSIAIVRSVISIAQHLGLTVVAEGVETREQMAFVKQAGCPLVQGYYFHRPVEAQQLSLLLASSDPFADQLKDR</sequence>
<dbReference type="InterPro" id="IPR001633">
    <property type="entry name" value="EAL_dom"/>
</dbReference>
<dbReference type="CDD" id="cd01949">
    <property type="entry name" value="GGDEF"/>
    <property type="match status" value="1"/>
</dbReference>
<dbReference type="NCBIfam" id="TIGR00254">
    <property type="entry name" value="GGDEF"/>
    <property type="match status" value="1"/>
</dbReference>
<dbReference type="PROSITE" id="PS50110">
    <property type="entry name" value="RESPONSE_REGULATORY"/>
    <property type="match status" value="1"/>
</dbReference>
<dbReference type="SUPFAM" id="SSF55073">
    <property type="entry name" value="Nucleotide cyclase"/>
    <property type="match status" value="1"/>
</dbReference>
<keyword evidence="6" id="KW-1185">Reference proteome</keyword>
<feature type="domain" description="GGDEF" evidence="4">
    <location>
        <begin position="168"/>
        <end position="301"/>
    </location>
</feature>
<dbReference type="Gene3D" id="3.20.20.450">
    <property type="entry name" value="EAL domain"/>
    <property type="match status" value="1"/>
</dbReference>
<reference evidence="6" key="1">
    <citation type="journal article" date="2019" name="Int. J. Syst. Evol. Microbiol.">
        <title>The Global Catalogue of Microorganisms (GCM) 10K type strain sequencing project: providing services to taxonomists for standard genome sequencing and annotation.</title>
        <authorList>
            <consortium name="The Broad Institute Genomics Platform"/>
            <consortium name="The Broad Institute Genome Sequencing Center for Infectious Disease"/>
            <person name="Wu L."/>
            <person name="Ma J."/>
        </authorList>
    </citation>
    <scope>NUCLEOTIDE SEQUENCE [LARGE SCALE GENOMIC DNA]</scope>
    <source>
        <strain evidence="6">NBRC 111756</strain>
    </source>
</reference>
<evidence type="ECO:0000259" key="4">
    <source>
        <dbReference type="PROSITE" id="PS50887"/>
    </source>
</evidence>
<evidence type="ECO:0000313" key="6">
    <source>
        <dbReference type="Proteomes" id="UP001596422"/>
    </source>
</evidence>
<dbReference type="PROSITE" id="PS50887">
    <property type="entry name" value="GGDEF"/>
    <property type="match status" value="1"/>
</dbReference>
<dbReference type="Pfam" id="PF00072">
    <property type="entry name" value="Response_reg"/>
    <property type="match status" value="1"/>
</dbReference>
<dbReference type="Pfam" id="PF00563">
    <property type="entry name" value="EAL"/>
    <property type="match status" value="1"/>
</dbReference>
<dbReference type="InterPro" id="IPR000160">
    <property type="entry name" value="GGDEF_dom"/>
</dbReference>
<evidence type="ECO:0000259" key="2">
    <source>
        <dbReference type="PROSITE" id="PS50110"/>
    </source>
</evidence>
<dbReference type="Gene3D" id="3.30.70.270">
    <property type="match status" value="1"/>
</dbReference>
<feature type="modified residue" description="4-aspartylphosphate" evidence="1">
    <location>
        <position position="54"/>
    </location>
</feature>
<dbReference type="InterPro" id="IPR052155">
    <property type="entry name" value="Biofilm_reg_signaling"/>
</dbReference>
<dbReference type="InterPro" id="IPR011006">
    <property type="entry name" value="CheY-like_superfamily"/>
</dbReference>
<gene>
    <name evidence="5" type="ORF">ACFQDL_26590</name>
</gene>
<dbReference type="SMART" id="SM00052">
    <property type="entry name" value="EAL"/>
    <property type="match status" value="1"/>
</dbReference>
<dbReference type="SUPFAM" id="SSF141868">
    <property type="entry name" value="EAL domain-like"/>
    <property type="match status" value="1"/>
</dbReference>